<evidence type="ECO:0000313" key="1">
    <source>
        <dbReference type="EMBL" id="MDZ7542400.1"/>
    </source>
</evidence>
<evidence type="ECO:0000313" key="2">
    <source>
        <dbReference type="Proteomes" id="UP001288944"/>
    </source>
</evidence>
<dbReference type="EMBL" id="WNUR01000128">
    <property type="protein sequence ID" value="MDZ7542400.1"/>
    <property type="molecule type" value="Genomic_DNA"/>
</dbReference>
<feature type="non-terminal residue" evidence="1">
    <location>
        <position position="92"/>
    </location>
</feature>
<comment type="caution">
    <text evidence="1">The sequence shown here is derived from an EMBL/GenBank/DDBJ whole genome shotgun (WGS) entry which is preliminary data.</text>
</comment>
<reference evidence="1" key="1">
    <citation type="submission" date="2019-11" db="EMBL/GenBank/DDBJ databases">
        <title>Characterization of Clostridium perfringens isolates from swine manure treated agricultural soils.</title>
        <authorList>
            <person name="Wushke S.T."/>
        </authorList>
    </citation>
    <scope>NUCLEOTIDE SEQUENCE</scope>
    <source>
        <strain evidence="1">X62</strain>
    </source>
</reference>
<dbReference type="Proteomes" id="UP001288944">
    <property type="component" value="Unassembled WGS sequence"/>
</dbReference>
<protein>
    <submittedName>
        <fullName evidence="1">Uncharacterized protein</fullName>
    </submittedName>
</protein>
<gene>
    <name evidence="1" type="ORF">GNF83_14510</name>
</gene>
<organism evidence="1 2">
    <name type="scientific">Clostridium perfringens</name>
    <dbReference type="NCBI Taxonomy" id="1502"/>
    <lineage>
        <taxon>Bacteria</taxon>
        <taxon>Bacillati</taxon>
        <taxon>Bacillota</taxon>
        <taxon>Clostridia</taxon>
        <taxon>Eubacteriales</taxon>
        <taxon>Clostridiaceae</taxon>
        <taxon>Clostridium</taxon>
    </lineage>
</organism>
<dbReference type="AlphaFoldDB" id="A0AAW9K671"/>
<name>A0AAW9K671_CLOPF</name>
<sequence length="92" mass="10557">MNLRNMVNSLLDMGSSISINNGISLYKKGLVNKVTSKKIDDTYHIYGRISDNNKEYSTHIKFNLKDEVKDDICTCSQLDKNSKEMSNYTFSH</sequence>
<proteinExistence type="predicted"/>
<accession>A0AAW9K671</accession>